<organism evidence="2 3">
    <name type="scientific">Desulfocurvibacter africanus subsp. africanus str. Walvis Bay</name>
    <dbReference type="NCBI Taxonomy" id="690850"/>
    <lineage>
        <taxon>Bacteria</taxon>
        <taxon>Pseudomonadati</taxon>
        <taxon>Thermodesulfobacteriota</taxon>
        <taxon>Desulfovibrionia</taxon>
        <taxon>Desulfovibrionales</taxon>
        <taxon>Desulfovibrionaceae</taxon>
        <taxon>Desulfocurvibacter</taxon>
    </lineage>
</organism>
<protein>
    <submittedName>
        <fullName evidence="2">Uncharacterized protein</fullName>
    </submittedName>
</protein>
<evidence type="ECO:0000256" key="1">
    <source>
        <dbReference type="SAM" id="Phobius"/>
    </source>
</evidence>
<keyword evidence="1" id="KW-0472">Membrane</keyword>
<keyword evidence="1" id="KW-0812">Transmembrane</keyword>
<proteinExistence type="predicted"/>
<evidence type="ECO:0000313" key="2">
    <source>
        <dbReference type="EMBL" id="EGJ50842.1"/>
    </source>
</evidence>
<evidence type="ECO:0000313" key="3">
    <source>
        <dbReference type="Proteomes" id="UP000007844"/>
    </source>
</evidence>
<accession>F3YZ86</accession>
<name>F3YZ86_DESAF</name>
<feature type="transmembrane region" description="Helical" evidence="1">
    <location>
        <begin position="201"/>
        <end position="230"/>
    </location>
</feature>
<reference evidence="2 3" key="1">
    <citation type="journal article" date="2011" name="J. Bacteriol.">
        <title>Genome sequence of the mercury-methylating and pleomorphic Desulfovibrio africanus Strain Walvis Bay.</title>
        <authorList>
            <person name="Brown S.D."/>
            <person name="Wall J.D."/>
            <person name="Kucken A.M."/>
            <person name="Gilmour C.C."/>
            <person name="Podar M."/>
            <person name="Brandt C.C."/>
            <person name="Teshima H."/>
            <person name="Detter J.C."/>
            <person name="Han C.S."/>
            <person name="Land M.L."/>
            <person name="Lucas S."/>
            <person name="Han J."/>
            <person name="Pennacchio L."/>
            <person name="Nolan M."/>
            <person name="Pitluck S."/>
            <person name="Woyke T."/>
            <person name="Goodwin L."/>
            <person name="Palumbo A.V."/>
            <person name="Elias D.A."/>
        </authorList>
    </citation>
    <scope>NUCLEOTIDE SEQUENCE [LARGE SCALE GENOMIC DNA]</scope>
    <source>
        <strain evidence="2 3">Walvis Bay</strain>
    </source>
</reference>
<gene>
    <name evidence="2" type="ORF">Desaf_2520</name>
</gene>
<dbReference type="EMBL" id="CP003221">
    <property type="protein sequence ID" value="EGJ50842.1"/>
    <property type="molecule type" value="Genomic_DNA"/>
</dbReference>
<keyword evidence="3" id="KW-1185">Reference proteome</keyword>
<keyword evidence="1" id="KW-1133">Transmembrane helix</keyword>
<dbReference type="KEGG" id="daf:Desaf_2520"/>
<sequence>MIYESMSPMSIGLDPRGDGIFPDAIFSILLITDMNHPAARVIKKRWSDFHYLTGERLTIATYFRPDDISDKFKNYWKDKLGDSFENIWDEWLKCEPGESLKDIDKIDSKLQPSDLPCFAFYAKENETRAIIHKIPSWEDENEMYEYLTGVVKIALDCQKNPVSSRLECLEKNLNSIGARFRTYFGHSLKKSKDYIKSNPSFVTVTICSFLGALNGFGALAAPGVFAYLFLNDLSKRT</sequence>
<dbReference type="RefSeq" id="WP_014260537.1">
    <property type="nucleotide sequence ID" value="NC_016629.1"/>
</dbReference>
<dbReference type="HOGENOM" id="CLU_1169158_0_0_7"/>
<dbReference type="Proteomes" id="UP000007844">
    <property type="component" value="Chromosome"/>
</dbReference>
<dbReference type="AlphaFoldDB" id="F3YZ86"/>